<name>A0A820MI21_9BILA</name>
<organism evidence="3 4">
    <name type="scientific">Rotaria magnacalcarata</name>
    <dbReference type="NCBI Taxonomy" id="392030"/>
    <lineage>
        <taxon>Eukaryota</taxon>
        <taxon>Metazoa</taxon>
        <taxon>Spiralia</taxon>
        <taxon>Gnathifera</taxon>
        <taxon>Rotifera</taxon>
        <taxon>Eurotatoria</taxon>
        <taxon>Bdelloidea</taxon>
        <taxon>Philodinida</taxon>
        <taxon>Philodinidae</taxon>
        <taxon>Rotaria</taxon>
    </lineage>
</organism>
<proteinExistence type="predicted"/>
<dbReference type="EMBL" id="CAJOBF010019403">
    <property type="protein sequence ID" value="CAF4375591.1"/>
    <property type="molecule type" value="Genomic_DNA"/>
</dbReference>
<dbReference type="InterPro" id="IPR002172">
    <property type="entry name" value="LDrepeatLR_classA_rpt"/>
</dbReference>
<feature type="chain" id="PRO_5032765467" evidence="2">
    <location>
        <begin position="18"/>
        <end position="251"/>
    </location>
</feature>
<dbReference type="Gene3D" id="4.10.400.10">
    <property type="entry name" value="Low-density Lipoprotein Receptor"/>
    <property type="match status" value="1"/>
</dbReference>
<comment type="caution">
    <text evidence="3">The sequence shown here is derived from an EMBL/GenBank/DDBJ whole genome shotgun (WGS) entry which is preliminary data.</text>
</comment>
<dbReference type="SMART" id="SM00192">
    <property type="entry name" value="LDLa"/>
    <property type="match status" value="2"/>
</dbReference>
<feature type="signal peptide" evidence="2">
    <location>
        <begin position="1"/>
        <end position="17"/>
    </location>
</feature>
<evidence type="ECO:0000313" key="4">
    <source>
        <dbReference type="Proteomes" id="UP000663842"/>
    </source>
</evidence>
<keyword evidence="1" id="KW-1015">Disulfide bond</keyword>
<evidence type="ECO:0000313" key="3">
    <source>
        <dbReference type="EMBL" id="CAF4375591.1"/>
    </source>
</evidence>
<evidence type="ECO:0000256" key="2">
    <source>
        <dbReference type="SAM" id="SignalP"/>
    </source>
</evidence>
<reference evidence="3" key="1">
    <citation type="submission" date="2021-02" db="EMBL/GenBank/DDBJ databases">
        <authorList>
            <person name="Nowell W R."/>
        </authorList>
    </citation>
    <scope>NUCLEOTIDE SEQUENCE</scope>
</reference>
<accession>A0A820MI21</accession>
<feature type="non-terminal residue" evidence="3">
    <location>
        <position position="251"/>
    </location>
</feature>
<dbReference type="Proteomes" id="UP000663842">
    <property type="component" value="Unassembled WGS sequence"/>
</dbReference>
<keyword evidence="2" id="KW-0732">Signal</keyword>
<protein>
    <submittedName>
        <fullName evidence="3">Uncharacterized protein</fullName>
    </submittedName>
</protein>
<dbReference type="AlphaFoldDB" id="A0A820MI21"/>
<gene>
    <name evidence="3" type="ORF">UXM345_LOCUS37178</name>
</gene>
<evidence type="ECO:0000256" key="1">
    <source>
        <dbReference type="ARBA" id="ARBA00023157"/>
    </source>
</evidence>
<sequence>MAGFLHVICFLCAAIELQSILYDTDYFLFDCLHYLPPNSQILNKIKYCIRPANDQNPAIIDIINVHHPNFTFDELYRLNVTSHEVLLWSSSIDLAERYQDYIDQPMKANRVNELLFNCTSPWFGSYCQYSFEIDSNYSETMLSVQPKVHIVDTITHSTCYVLLKCDRGAEPICLDWREVCDGRIDCLNDGVDESQCFQLEINECSENEYRFHNGLCIPKKYWQDGFDEAECLDKSDLSYSVPCPDTYLRLS</sequence>
<dbReference type="InterPro" id="IPR036055">
    <property type="entry name" value="LDL_receptor-like_sf"/>
</dbReference>